<evidence type="ECO:0000256" key="4">
    <source>
        <dbReference type="ARBA" id="ARBA00022598"/>
    </source>
</evidence>
<dbReference type="GO" id="GO:0006433">
    <property type="term" value="P:prolyl-tRNA aminoacylation"/>
    <property type="evidence" value="ECO:0007669"/>
    <property type="project" value="UniProtKB-UniRule"/>
</dbReference>
<comment type="catalytic activity">
    <reaction evidence="9 10">
        <text>tRNA(Pro) + L-proline + ATP = L-prolyl-tRNA(Pro) + AMP + diphosphate</text>
        <dbReference type="Rhea" id="RHEA:14305"/>
        <dbReference type="Rhea" id="RHEA-COMP:9700"/>
        <dbReference type="Rhea" id="RHEA-COMP:9702"/>
        <dbReference type="ChEBI" id="CHEBI:30616"/>
        <dbReference type="ChEBI" id="CHEBI:33019"/>
        <dbReference type="ChEBI" id="CHEBI:60039"/>
        <dbReference type="ChEBI" id="CHEBI:78442"/>
        <dbReference type="ChEBI" id="CHEBI:78532"/>
        <dbReference type="ChEBI" id="CHEBI:456215"/>
        <dbReference type="EC" id="6.1.1.15"/>
    </reaction>
</comment>
<keyword evidence="4 10" id="KW-0436">Ligase</keyword>
<dbReference type="SUPFAM" id="SSF55681">
    <property type="entry name" value="Class II aaRS and biotin synthetases"/>
    <property type="match status" value="1"/>
</dbReference>
<evidence type="ECO:0000313" key="13">
    <source>
        <dbReference type="Proteomes" id="UP000033067"/>
    </source>
</evidence>
<comment type="domain">
    <text evidence="10">Consists of three domains: the N-terminal catalytic domain, the editing domain and the C-terminal anticodon-binding domain.</text>
</comment>
<keyword evidence="8 10" id="KW-0030">Aminoacyl-tRNA synthetase</keyword>
<evidence type="ECO:0000313" key="12">
    <source>
        <dbReference type="EMBL" id="AKC87242.1"/>
    </source>
</evidence>
<gene>
    <name evidence="10" type="primary">proS</name>
    <name evidence="12" type="ORF">WQ53_11280</name>
</gene>
<evidence type="ECO:0000256" key="3">
    <source>
        <dbReference type="ARBA" id="ARBA00022490"/>
    </source>
</evidence>
<keyword evidence="13" id="KW-1185">Reference proteome</keyword>
<dbReference type="EC" id="6.1.1.15" evidence="10"/>
<evidence type="ECO:0000256" key="5">
    <source>
        <dbReference type="ARBA" id="ARBA00022741"/>
    </source>
</evidence>
<dbReference type="InterPro" id="IPR036621">
    <property type="entry name" value="Anticodon-bd_dom_sf"/>
</dbReference>
<evidence type="ECO:0000256" key="1">
    <source>
        <dbReference type="ARBA" id="ARBA00004496"/>
    </source>
</evidence>
<organism evidence="12 13">
    <name type="scientific">Pseudoxanthomonas suwonensis</name>
    <dbReference type="NCBI Taxonomy" id="314722"/>
    <lineage>
        <taxon>Bacteria</taxon>
        <taxon>Pseudomonadati</taxon>
        <taxon>Pseudomonadota</taxon>
        <taxon>Gammaproteobacteria</taxon>
        <taxon>Lysobacterales</taxon>
        <taxon>Lysobacteraceae</taxon>
        <taxon>Pseudoxanthomonas</taxon>
    </lineage>
</organism>
<dbReference type="InterPro" id="IPR023717">
    <property type="entry name" value="Pro-tRNA-Synthase_IIa_type1"/>
</dbReference>
<comment type="subcellular location">
    <subcellularLocation>
        <location evidence="1 10">Cytoplasm</location>
    </subcellularLocation>
</comment>
<dbReference type="OrthoDB" id="9809052at2"/>
<dbReference type="InterPro" id="IPR006195">
    <property type="entry name" value="aa-tRNA-synth_II"/>
</dbReference>
<dbReference type="HAMAP" id="MF_01569">
    <property type="entry name" value="Pro_tRNA_synth_type1"/>
    <property type="match status" value="1"/>
</dbReference>
<dbReference type="NCBIfam" id="NF006625">
    <property type="entry name" value="PRK09194.1"/>
    <property type="match status" value="1"/>
</dbReference>
<dbReference type="EMBL" id="CP011144">
    <property type="protein sequence ID" value="AKC87242.1"/>
    <property type="molecule type" value="Genomic_DNA"/>
</dbReference>
<dbReference type="GO" id="GO:0002161">
    <property type="term" value="F:aminoacyl-tRNA deacylase activity"/>
    <property type="evidence" value="ECO:0007669"/>
    <property type="project" value="InterPro"/>
</dbReference>
<dbReference type="PROSITE" id="PS50862">
    <property type="entry name" value="AA_TRNA_LIGASE_II"/>
    <property type="match status" value="1"/>
</dbReference>
<keyword evidence="6 10" id="KW-0067">ATP-binding</keyword>
<dbReference type="InterPro" id="IPR007214">
    <property type="entry name" value="YbaK/aa-tRNA-synth-assoc-dom"/>
</dbReference>
<dbReference type="Pfam" id="PF00587">
    <property type="entry name" value="tRNA-synt_2b"/>
    <property type="match status" value="1"/>
</dbReference>
<protein>
    <recommendedName>
        <fullName evidence="10">Proline--tRNA ligase</fullName>
        <ecNumber evidence="10">6.1.1.15</ecNumber>
    </recommendedName>
    <alternativeName>
        <fullName evidence="10">Prolyl-tRNA synthetase</fullName>
        <shortName evidence="10">ProRS</shortName>
    </alternativeName>
</protein>
<dbReference type="Pfam" id="PF03129">
    <property type="entry name" value="HGTP_anticodon"/>
    <property type="match status" value="1"/>
</dbReference>
<dbReference type="CDD" id="cd04334">
    <property type="entry name" value="ProRS-INS"/>
    <property type="match status" value="1"/>
</dbReference>
<dbReference type="InterPro" id="IPR002314">
    <property type="entry name" value="aa-tRNA-synt_IIb"/>
</dbReference>
<reference evidence="12 13" key="1">
    <citation type="journal article" date="2015" name="Genome Announc.">
        <title>Complete Genome Sequence of Pseudoxanthomonas suwonensis Strain J1, a Cellulose-Degrading Bacterium Isolated from Leaf- and Wood-Enriched Soil.</title>
        <authorList>
            <person name="Hou L."/>
            <person name="Jiang J."/>
            <person name="Xu Z."/>
            <person name="Zhou Y."/>
            <person name="Leung F.C."/>
        </authorList>
    </citation>
    <scope>NUCLEOTIDE SEQUENCE [LARGE SCALE GENOMIC DNA]</scope>
    <source>
        <strain evidence="12 13">J1</strain>
    </source>
</reference>
<dbReference type="SUPFAM" id="SSF55826">
    <property type="entry name" value="YbaK/ProRS associated domain"/>
    <property type="match status" value="1"/>
</dbReference>
<evidence type="ECO:0000256" key="7">
    <source>
        <dbReference type="ARBA" id="ARBA00022917"/>
    </source>
</evidence>
<evidence type="ECO:0000256" key="2">
    <source>
        <dbReference type="ARBA" id="ARBA00011738"/>
    </source>
</evidence>
<dbReference type="Proteomes" id="UP000033067">
    <property type="component" value="Chromosome"/>
</dbReference>
<dbReference type="NCBIfam" id="TIGR00409">
    <property type="entry name" value="proS_fam_II"/>
    <property type="match status" value="1"/>
</dbReference>
<dbReference type="KEGG" id="psuw:WQ53_11280"/>
<name>A0A0E3Z4A1_9GAMM</name>
<dbReference type="InterPro" id="IPR045864">
    <property type="entry name" value="aa-tRNA-synth_II/BPL/LPL"/>
</dbReference>
<dbReference type="CDD" id="cd00861">
    <property type="entry name" value="ProRS_anticodon_short"/>
    <property type="match status" value="1"/>
</dbReference>
<evidence type="ECO:0000259" key="11">
    <source>
        <dbReference type="PROSITE" id="PS50862"/>
    </source>
</evidence>
<comment type="similarity">
    <text evidence="10">Belongs to the class-II aminoacyl-tRNA synthetase family. ProS type 1 subfamily.</text>
</comment>
<dbReference type="RefSeq" id="WP_052632421.1">
    <property type="nucleotide sequence ID" value="NZ_CP011144.1"/>
</dbReference>
<dbReference type="PATRIC" id="fig|314722.6.peg.2438"/>
<comment type="function">
    <text evidence="10">Catalyzes the attachment of proline to tRNA(Pro) in a two-step reaction: proline is first activated by ATP to form Pro-AMP and then transferred to the acceptor end of tRNA(Pro). As ProRS can inadvertently accommodate and process non-cognate amino acids such as alanine and cysteine, to avoid such errors it has two additional distinct editing activities against alanine. One activity is designated as 'pretransfer' editing and involves the tRNA(Pro)-independent hydrolysis of activated Ala-AMP. The other activity is designated 'posttransfer' editing and involves deacylation of mischarged Ala-tRNA(Pro). The misacylated Cys-tRNA(Pro) is not edited by ProRS.</text>
</comment>
<dbReference type="PANTHER" id="PTHR42753:SF2">
    <property type="entry name" value="PROLINE--TRNA LIGASE"/>
    <property type="match status" value="1"/>
</dbReference>
<dbReference type="InterPro" id="IPR050062">
    <property type="entry name" value="Pro-tRNA_synthetase"/>
</dbReference>
<dbReference type="Gene3D" id="3.30.930.10">
    <property type="entry name" value="Bira Bifunctional Protein, Domain 2"/>
    <property type="match status" value="2"/>
</dbReference>
<feature type="domain" description="Aminoacyl-transfer RNA synthetases class-II family profile" evidence="11">
    <location>
        <begin position="38"/>
        <end position="464"/>
    </location>
</feature>
<dbReference type="GO" id="GO:0005524">
    <property type="term" value="F:ATP binding"/>
    <property type="evidence" value="ECO:0007669"/>
    <property type="project" value="UniProtKB-UniRule"/>
</dbReference>
<dbReference type="SUPFAM" id="SSF52954">
    <property type="entry name" value="Class II aaRS ABD-related"/>
    <property type="match status" value="1"/>
</dbReference>
<evidence type="ECO:0000256" key="8">
    <source>
        <dbReference type="ARBA" id="ARBA00023146"/>
    </source>
</evidence>
<dbReference type="GO" id="GO:0005829">
    <property type="term" value="C:cytosol"/>
    <property type="evidence" value="ECO:0007669"/>
    <property type="project" value="TreeGrafter"/>
</dbReference>
<dbReference type="Gene3D" id="3.90.960.10">
    <property type="entry name" value="YbaK/aminoacyl-tRNA synthetase-associated domain"/>
    <property type="match status" value="1"/>
</dbReference>
<dbReference type="CDD" id="cd00779">
    <property type="entry name" value="ProRS_core_prok"/>
    <property type="match status" value="1"/>
</dbReference>
<dbReference type="InterPro" id="IPR044140">
    <property type="entry name" value="ProRS_anticodon_short"/>
</dbReference>
<evidence type="ECO:0000256" key="10">
    <source>
        <dbReference type="HAMAP-Rule" id="MF_01569"/>
    </source>
</evidence>
<sequence>MRLSRFHLHTTKETPADAELVSHRLMLRAGMIRKLAAGLYTWSPLGLRVLRKVEAVVREEMDRAGAIELQLPTIQPKELWEETGRWEKFGGQLLKIKDRKEQEFCYSPTAEEAITDFARQELSSYKQLPVNFYQVHSKFRDEIRPRFGVMRAREFLMKDAYSFHVTDADLAREYENMKAAYTRVFTRLGLQFRAVQADSGAIGGDASQEFHVLAESGEDALAFSTGSDYAANVETAQAAAPGPRPAAAETLRKVDTPIQKTCEDVAALMGIPLPRTVKSVAVVGDDGFVLVLVRGDHAVNEIKLAKLEGLADYRLATEAEILEHLGSEPGFLGPVAPKEPVRVVADREVAAMADFVVGANETGFHLAGVNWGLDLPEPDVVADIRNVVAGDRADDGGELRLARGIEVGHVFQLGRKYSEAMGFTVLDETGKAAVPAMGCYGIGVSRIVAAAIEQNHDEAGIVWPAPMAPWTVAVCVINPKKDAAVDAAAEALLAELQAAGLDAVLDDRGLRPGAMFADIELIGIPHRVVVSERGLAAGTFEYRARNASEAEALDRARLLERLRQG</sequence>
<dbReference type="InterPro" id="IPR036754">
    <property type="entry name" value="YbaK/aa-tRNA-synt-asso_dom_sf"/>
</dbReference>
<keyword evidence="7 10" id="KW-0648">Protein biosynthesis</keyword>
<dbReference type="InterPro" id="IPR004154">
    <property type="entry name" value="Anticodon-bd"/>
</dbReference>
<accession>A0A0E3Z4A1</accession>
<dbReference type="InterPro" id="IPR033730">
    <property type="entry name" value="ProRS_core_prok"/>
</dbReference>
<dbReference type="PANTHER" id="PTHR42753">
    <property type="entry name" value="MITOCHONDRIAL RIBOSOME PROTEIN L39/PROLYL-TRNA LIGASE FAMILY MEMBER"/>
    <property type="match status" value="1"/>
</dbReference>
<comment type="subunit">
    <text evidence="2 10">Homodimer.</text>
</comment>
<dbReference type="Gene3D" id="3.40.50.800">
    <property type="entry name" value="Anticodon-binding domain"/>
    <property type="match status" value="1"/>
</dbReference>
<dbReference type="Pfam" id="PF04073">
    <property type="entry name" value="tRNA_edit"/>
    <property type="match status" value="1"/>
</dbReference>
<dbReference type="AlphaFoldDB" id="A0A0E3Z4A1"/>
<dbReference type="PRINTS" id="PR01046">
    <property type="entry name" value="TRNASYNTHPRO"/>
</dbReference>
<evidence type="ECO:0000256" key="6">
    <source>
        <dbReference type="ARBA" id="ARBA00022840"/>
    </source>
</evidence>
<dbReference type="InterPro" id="IPR002316">
    <property type="entry name" value="Pro-tRNA-ligase_IIa"/>
</dbReference>
<keyword evidence="5 10" id="KW-0547">Nucleotide-binding</keyword>
<proteinExistence type="inferred from homology"/>
<dbReference type="GO" id="GO:0004827">
    <property type="term" value="F:proline-tRNA ligase activity"/>
    <property type="evidence" value="ECO:0007669"/>
    <property type="project" value="UniProtKB-UniRule"/>
</dbReference>
<evidence type="ECO:0000256" key="9">
    <source>
        <dbReference type="ARBA" id="ARBA00047671"/>
    </source>
</evidence>
<dbReference type="FunFam" id="3.30.930.10:FF:000012">
    <property type="entry name" value="Proline--tRNA ligase"/>
    <property type="match status" value="1"/>
</dbReference>
<keyword evidence="3 10" id="KW-0963">Cytoplasm</keyword>
<dbReference type="InterPro" id="IPR004500">
    <property type="entry name" value="Pro-tRNA-synth_IIa_bac-type"/>
</dbReference>